<dbReference type="InterPro" id="IPR036291">
    <property type="entry name" value="NAD(P)-bd_dom_sf"/>
</dbReference>
<dbReference type="Proteomes" id="UP001161064">
    <property type="component" value="Unassembled WGS sequence"/>
</dbReference>
<reference evidence="2" key="1">
    <citation type="submission" date="2021-05" db="EMBL/GenBank/DDBJ databases">
        <authorList>
            <person name="Tanabe Y."/>
        </authorList>
    </citation>
    <scope>NUCLEOTIDE SEQUENCE</scope>
    <source>
        <strain evidence="2">BOTRYCO-1</strain>
    </source>
</reference>
<dbReference type="Gene3D" id="3.40.50.720">
    <property type="entry name" value="NAD(P)-binding Rossmann-like Domain"/>
    <property type="match status" value="1"/>
</dbReference>
<evidence type="ECO:0000259" key="1">
    <source>
        <dbReference type="Pfam" id="PF03435"/>
    </source>
</evidence>
<gene>
    <name evidence="2" type="ORF">PsB1_0060</name>
</gene>
<name>A0ABQ4PSB5_9PROT</name>
<dbReference type="PANTHER" id="PTHR12286">
    <property type="entry name" value="SACCHAROPINE DEHYDROGENASE-LIKE OXIDOREDUCTASE"/>
    <property type="match status" value="1"/>
</dbReference>
<dbReference type="EMBL" id="BPFZ01000001">
    <property type="protein sequence ID" value="GIU65906.1"/>
    <property type="molecule type" value="Genomic_DNA"/>
</dbReference>
<proteinExistence type="predicted"/>
<feature type="domain" description="Saccharopine dehydrogenase NADP binding" evidence="1">
    <location>
        <begin position="7"/>
        <end position="134"/>
    </location>
</feature>
<comment type="caution">
    <text evidence="2">The sequence shown here is derived from an EMBL/GenBank/DDBJ whole genome shotgun (WGS) entry which is preliminary data.</text>
</comment>
<protein>
    <submittedName>
        <fullName evidence="2">Saccharopine dehydrogenase</fullName>
    </submittedName>
</protein>
<reference evidence="2" key="2">
    <citation type="journal article" date="2023" name="ISME Commun">
        <title>Characterization of a bloom-associated alphaproteobacterial lineage, 'Candidatus Phycosocius': insights into freshwater algal-bacterial interactions.</title>
        <authorList>
            <person name="Tanabe Y."/>
            <person name="Yamaguchi H."/>
            <person name="Yoshida M."/>
            <person name="Kai A."/>
            <person name="Okazaki Y."/>
        </authorList>
    </citation>
    <scope>NUCLEOTIDE SEQUENCE</scope>
    <source>
        <strain evidence="2">BOTRYCO-1</strain>
    </source>
</reference>
<accession>A0ABQ4PSB5</accession>
<dbReference type="RefSeq" id="WP_284358372.1">
    <property type="nucleotide sequence ID" value="NZ_BPFZ01000001.1"/>
</dbReference>
<sequence length="389" mass="41230">MSRDIDIIVFGASGFTGRLVAEYLAKTYPSGVRWAMGGRNEQKLTAVRDEIGAPKDTPIIVCDTEDAASLKAMISSTIVLLTTVGPYQTYGSEVVAACAELGTDYVDLCGEPAWMRAMIDAHEAKAKASGARIVFSCGFDSIPFDLGVQLAQEAMLTRSGKPARNMKGRVRKMRGTFSGGTAASLKATMAAAMKDPGIMDLLRNPFALTPGFEGPAQPHGQKPYFDEKLGTWVAPFVMAPINTRNVHRTNALLGHPYGKDFVYEEMLVTGPGDKGKEIAFAVAGDKSLGAEGGPKPGEGPSKEEREAGFYDVLFVAEAEAGPDVQVVVTGDRDPGYGSTSKMITEAALCLIQEAKDAKGGIWTPGAIMGPALRARLIKSAGLTFDVIVP</sequence>
<evidence type="ECO:0000313" key="3">
    <source>
        <dbReference type="Proteomes" id="UP001161064"/>
    </source>
</evidence>
<keyword evidence="3" id="KW-1185">Reference proteome</keyword>
<evidence type="ECO:0000313" key="2">
    <source>
        <dbReference type="EMBL" id="GIU65906.1"/>
    </source>
</evidence>
<dbReference type="PANTHER" id="PTHR12286:SF5">
    <property type="entry name" value="SACCHAROPINE DEHYDROGENASE-LIKE OXIDOREDUCTASE"/>
    <property type="match status" value="1"/>
</dbReference>
<dbReference type="Pfam" id="PF03435">
    <property type="entry name" value="Sacchrp_dh_NADP"/>
    <property type="match status" value="1"/>
</dbReference>
<dbReference type="InterPro" id="IPR005097">
    <property type="entry name" value="Sacchrp_dh_NADP-bd"/>
</dbReference>
<dbReference type="SUPFAM" id="SSF51735">
    <property type="entry name" value="NAD(P)-binding Rossmann-fold domains"/>
    <property type="match status" value="1"/>
</dbReference>
<dbReference type="InterPro" id="IPR051276">
    <property type="entry name" value="Saccharopine_DH-like_oxidrdct"/>
</dbReference>
<organism evidence="2 3">
    <name type="scientific">Candidatus Phycosocius spiralis</name>
    <dbReference type="NCBI Taxonomy" id="2815099"/>
    <lineage>
        <taxon>Bacteria</taxon>
        <taxon>Pseudomonadati</taxon>
        <taxon>Pseudomonadota</taxon>
        <taxon>Alphaproteobacteria</taxon>
        <taxon>Caulobacterales</taxon>
        <taxon>Caulobacterales incertae sedis</taxon>
        <taxon>Candidatus Phycosocius</taxon>
    </lineage>
</organism>